<dbReference type="GO" id="GO:0015562">
    <property type="term" value="F:efflux transmembrane transporter activity"/>
    <property type="evidence" value="ECO:0007669"/>
    <property type="project" value="InterPro"/>
</dbReference>
<sequence length="403" mass="45212">MLSFAGLVKPQSGVVVFLMCVLSGHSSVASADPAPTIAENMLQLTDAAEATIQRQATIEAAPWISSWLADAPTLSAAFLQSQTNGGSDEVELALTLPLKSPGRARLDDELINNEQRLRASLLSYRRWHASGLVRDIVWTIQTEQTRHAILAEQLTVYQRFLTRLKALSSGRGTDVFHQYLYQQAATELKLERLQSEKQLTNARQQLQYLTGQRSTPTDVNEAEFSQPDLQQHPRLHLLMMQEQQLKLQLQASTTANSAWQLTTRVKRVSTPGFDDNQIGAQLDVPLTFGRQINQLDSNNFQLDYQQWLNSFSDTQLDIQHQYQTAQTELNTVKTRLALLKGNEPLRQQAKAALLMLLERQEISPDIAQQRLQQLLQAELQLALLEVQVQQAIATLNQTAGVIL</sequence>
<dbReference type="OrthoDB" id="5755469at2"/>
<organism evidence="2 3">
    <name type="scientific">Arsukibacterium tuosuense</name>
    <dbReference type="NCBI Taxonomy" id="1323745"/>
    <lineage>
        <taxon>Bacteria</taxon>
        <taxon>Pseudomonadati</taxon>
        <taxon>Pseudomonadota</taxon>
        <taxon>Gammaproteobacteria</taxon>
        <taxon>Chromatiales</taxon>
        <taxon>Chromatiaceae</taxon>
        <taxon>Arsukibacterium</taxon>
    </lineage>
</organism>
<dbReference type="RefSeq" id="WP_141397768.1">
    <property type="nucleotide sequence ID" value="NZ_OBEB01000010.1"/>
</dbReference>
<evidence type="ECO:0000256" key="1">
    <source>
        <dbReference type="SAM" id="SignalP"/>
    </source>
</evidence>
<keyword evidence="3" id="KW-1185">Reference proteome</keyword>
<dbReference type="EMBL" id="OBEB01000010">
    <property type="protein sequence ID" value="SNY60378.1"/>
    <property type="molecule type" value="Genomic_DNA"/>
</dbReference>
<dbReference type="Gene3D" id="1.20.1600.10">
    <property type="entry name" value="Outer membrane efflux proteins (OEP)"/>
    <property type="match status" value="1"/>
</dbReference>
<feature type="chain" id="PRO_5012990209" evidence="1">
    <location>
        <begin position="32"/>
        <end position="403"/>
    </location>
</feature>
<name>A0A285JJE0_9GAMM</name>
<evidence type="ECO:0000313" key="2">
    <source>
        <dbReference type="EMBL" id="SNY60378.1"/>
    </source>
</evidence>
<dbReference type="Proteomes" id="UP000219353">
    <property type="component" value="Unassembled WGS sequence"/>
</dbReference>
<gene>
    <name evidence="2" type="ORF">SAMN06297280_0078</name>
</gene>
<accession>A0A285JJE0</accession>
<proteinExistence type="predicted"/>
<reference evidence="3" key="1">
    <citation type="submission" date="2017-09" db="EMBL/GenBank/DDBJ databases">
        <authorList>
            <person name="Varghese N."/>
            <person name="Submissions S."/>
        </authorList>
    </citation>
    <scope>NUCLEOTIDE SEQUENCE [LARGE SCALE GENOMIC DNA]</scope>
    <source>
        <strain evidence="3">CGMCC 1.12461</strain>
    </source>
</reference>
<keyword evidence="1" id="KW-0732">Signal</keyword>
<dbReference type="SUPFAM" id="SSF56954">
    <property type="entry name" value="Outer membrane efflux proteins (OEP)"/>
    <property type="match status" value="1"/>
</dbReference>
<feature type="signal peptide" evidence="1">
    <location>
        <begin position="1"/>
        <end position="31"/>
    </location>
</feature>
<protein>
    <submittedName>
        <fullName evidence="2">Outer membrane efflux protein</fullName>
    </submittedName>
</protein>
<evidence type="ECO:0000313" key="3">
    <source>
        <dbReference type="Proteomes" id="UP000219353"/>
    </source>
</evidence>
<dbReference type="AlphaFoldDB" id="A0A285JJE0"/>